<evidence type="ECO:0000313" key="1">
    <source>
        <dbReference type="EMBL" id="KAJ8683996.1"/>
    </source>
</evidence>
<comment type="caution">
    <text evidence="1">The sequence shown here is derived from an EMBL/GenBank/DDBJ whole genome shotgun (WGS) entry which is preliminary data.</text>
</comment>
<evidence type="ECO:0000313" key="2">
    <source>
        <dbReference type="Proteomes" id="UP001239111"/>
    </source>
</evidence>
<dbReference type="EMBL" id="CM056741">
    <property type="protein sequence ID" value="KAJ8683996.1"/>
    <property type="molecule type" value="Genomic_DNA"/>
</dbReference>
<dbReference type="Proteomes" id="UP001239111">
    <property type="component" value="Chromosome 1"/>
</dbReference>
<protein>
    <submittedName>
        <fullName evidence="1">Uncharacterized protein</fullName>
    </submittedName>
</protein>
<keyword evidence="2" id="KW-1185">Reference proteome</keyword>
<reference evidence="1" key="1">
    <citation type="submission" date="2023-04" db="EMBL/GenBank/DDBJ databases">
        <title>A chromosome-level genome assembly of the parasitoid wasp Eretmocerus hayati.</title>
        <authorList>
            <person name="Zhong Y."/>
            <person name="Liu S."/>
            <person name="Liu Y."/>
        </authorList>
    </citation>
    <scope>NUCLEOTIDE SEQUENCE</scope>
    <source>
        <strain evidence="1">ZJU_SS_LIU_2023</strain>
    </source>
</reference>
<proteinExistence type="predicted"/>
<accession>A0ACC2PME1</accession>
<name>A0ACC2PME1_9HYME</name>
<gene>
    <name evidence="1" type="ORF">QAD02_019788</name>
</gene>
<organism evidence="1 2">
    <name type="scientific">Eretmocerus hayati</name>
    <dbReference type="NCBI Taxonomy" id="131215"/>
    <lineage>
        <taxon>Eukaryota</taxon>
        <taxon>Metazoa</taxon>
        <taxon>Ecdysozoa</taxon>
        <taxon>Arthropoda</taxon>
        <taxon>Hexapoda</taxon>
        <taxon>Insecta</taxon>
        <taxon>Pterygota</taxon>
        <taxon>Neoptera</taxon>
        <taxon>Endopterygota</taxon>
        <taxon>Hymenoptera</taxon>
        <taxon>Apocrita</taxon>
        <taxon>Proctotrupomorpha</taxon>
        <taxon>Chalcidoidea</taxon>
        <taxon>Aphelinidae</taxon>
        <taxon>Aphelininae</taxon>
        <taxon>Eretmocerus</taxon>
    </lineage>
</organism>
<sequence length="1607" mass="181194">MAPDVVLLSILNFKDGFKLCSAGEPGYLDFDNLPETNFSCQGKVIGGYYADVEAGCQMFHVCTIGQKDEIMDIKFLCLNGTVFDQETRVCERVDEVDCSKSERFYNLNLELYGNNAVTLSLHEEEDDDDSTESRDEQQQQQHHHMTSSHPSTTTTTTTTTPRPTSPPTTSTIVYNQQQPTGYPQHYQPRPAFHPAQTSQSNTRYDDKNGGYHHQYIFHNDERSNNNQATSYQLFSNQGPSSTTPTPQSHQQVRYAATNQAGVHGETSTTMPLQYHVQSTQQPIQTLLNNNANNPSLINPLYHNHGIARPPDALQSTNKGKVSQMPIPSASHPENHPSLIQAKNNQSSQQPRISLNYLPTSNPTQTTVRVLYPTQRPPALQKPQKFQLKNPMNQHNHAPLSSPVTHEKSHQITISLPPSDVHRIVQNPSPLLPSQSRVIVTAKASVSDESGRPLNASQLITLPIANSNYDDYKEGEESFDPFYRDVPKIRNDQRIIVSRRVETSGLVSRKKRSVDDGPEQTDSSGEVIFNAEIKDIKDLKANLPIIKAILFGLPIPDNEEPPLDPGNIDFEDPQVYEPDEESSQSSNKSLTMQSFIISSTPYNIDEEIYYSKPESVTGESQVQPTGDSFGAHRHSIGTAAPREAIQLYLNGNQESGLLSRLDDPNRPQKSANHILNVNETNNINRELSQLQDLPTPKGSNKRRNRYRQRSGEVSNHAPRRTSQMGRLKPPQLYDEYDASESIEISSKQRANRYRSKERPVVKYQDDYFDEDELRDRDYDDRYLYRSRSHRRRPQGRRIPTRNRNRHLDYEYDVEVHEKPDSVNKDSYGNSDDDQTDDRPARYEGDRRSRITSERRMKTQKQQTATPTHLGDFETNATRQNSTEIKSSTTTELYPSKPAADDILDDHLNDGNARVSEISTTRERGSLSTDKEFDGKQDESKGDDPVANKNRPEESDGLVGRYVTDDYPDYFVPRYQTGRTRMDHRKNKNRSRKVSSTPRRGSRRRNKGRFPNVANEYAQETYDTTETQFEDTTAVVYDLSTRAPEPLSKHQSSGEQIRAEEYEEHKATEPTLRVNNTGTLRGMDEESVAQDVSTEGVSIFTDEITRSASSEDGLENDSPLGANEEDYVDDNYEAAIFESSENDSPTTLSSTFEDEDGESEGEELKTEKEHEPSPTLTGRLDEKKVNKSRENITVDKLDLGPTKAYDDKRFNNSWHSASSKTSLSPTSTSILPDPKLPGRESTTLFGSVERSSYEFSTNVPTTLSNAYSSPSPTSSTTLKSRTSTKFVKPSIHRKNISHPLPSSTSNPVTTKNTSTTGPKPTKPPPTYNDLGSKPVIRRLPLLSRTTTTTSEASILEDDEISAKLVKQFAEEANKHLSAIKGSDSDEKLSGFIIKTPTTDSPYQVKSKTSIETSTLGAPDNENNLRNEISKNQRLPQLIHNQTKEQILDNEVPKYNSHSSETNDVPQNTDDISNGISRTRTQSTTSNSISATNLERVENNSKVPKIRTTTQRAQKPSERRKLELTSVKSQILRDNQGLKQLAGFNCLEKEMYRFYGDARDCRLFHYCSPGFTTRQVLDFRFVCEEGTIFDESSQSCLHDVPNPKCVKRNW</sequence>